<dbReference type="EMBL" id="LUHQ01000001">
    <property type="protein sequence ID" value="OAP18919.1"/>
    <property type="molecule type" value="Genomic_DNA"/>
</dbReference>
<organism evidence="10 12">
    <name type="scientific">Arabidopsis thaliana</name>
    <name type="common">Mouse-ear cress</name>
    <dbReference type="NCBI Taxonomy" id="3702"/>
    <lineage>
        <taxon>Eukaryota</taxon>
        <taxon>Viridiplantae</taxon>
        <taxon>Streptophyta</taxon>
        <taxon>Embryophyta</taxon>
        <taxon>Tracheophyta</taxon>
        <taxon>Spermatophyta</taxon>
        <taxon>Magnoliopsida</taxon>
        <taxon>eudicotyledons</taxon>
        <taxon>Gunneridae</taxon>
        <taxon>Pentapetalae</taxon>
        <taxon>rosids</taxon>
        <taxon>malvids</taxon>
        <taxon>Brassicales</taxon>
        <taxon>Brassicaceae</taxon>
        <taxon>Camelineae</taxon>
        <taxon>Arabidopsis</taxon>
    </lineage>
</organism>
<dbReference type="SUPFAM" id="SSF46689">
    <property type="entry name" value="Homeodomain-like"/>
    <property type="match status" value="1"/>
</dbReference>
<keyword evidence="6" id="KW-0539">Nucleus</keyword>
<reference evidence="10" key="2">
    <citation type="submission" date="2016-03" db="EMBL/GenBank/DDBJ databases">
        <title>Full-length assembly of Arabidopsis thaliana Ler reveals the complement of translocations and inversions.</title>
        <authorList>
            <person name="Zapata L."/>
            <person name="Schneeberger K."/>
            <person name="Ossowski S."/>
        </authorList>
    </citation>
    <scope>NUCLEOTIDE SEQUENCE [LARGE SCALE GENOMIC DNA]</scope>
    <source>
        <tissue evidence="10">Leaf</tissue>
    </source>
</reference>
<dbReference type="FunFam" id="1.10.10.60:FF:000348">
    <property type="entry name" value="Transcription factor MYB26"/>
    <property type="match status" value="1"/>
</dbReference>
<evidence type="ECO:0000256" key="2">
    <source>
        <dbReference type="ARBA" id="ARBA00022737"/>
    </source>
</evidence>
<comment type="subcellular location">
    <subcellularLocation>
        <location evidence="1">Nucleus</location>
    </subcellularLocation>
</comment>
<keyword evidence="5" id="KW-0804">Transcription</keyword>
<gene>
    <name evidence="10" type="ordered locus">AXX17_At1g57370</name>
    <name evidence="11" type="ORF">AN1_LOCUS5390</name>
</gene>
<dbReference type="SMART" id="SM00717">
    <property type="entry name" value="SANT"/>
    <property type="match status" value="2"/>
</dbReference>
<evidence type="ECO:0000313" key="13">
    <source>
        <dbReference type="Proteomes" id="UP000426265"/>
    </source>
</evidence>
<dbReference type="ExpressionAtlas" id="A0A178WKR0">
    <property type="expression patterns" value="baseline and differential"/>
</dbReference>
<dbReference type="GO" id="GO:0003677">
    <property type="term" value="F:DNA binding"/>
    <property type="evidence" value="ECO:0007669"/>
    <property type="project" value="UniProtKB-KW"/>
</dbReference>
<dbReference type="AlphaFoldDB" id="A0A178WKR0"/>
<feature type="domain" description="HTH myb-type" evidence="9">
    <location>
        <begin position="62"/>
        <end position="116"/>
    </location>
</feature>
<dbReference type="InterPro" id="IPR001005">
    <property type="entry name" value="SANT/Myb"/>
</dbReference>
<accession>A0A178WKR0</accession>
<dbReference type="InterPro" id="IPR009057">
    <property type="entry name" value="Homeodomain-like_sf"/>
</dbReference>
<evidence type="ECO:0000256" key="7">
    <source>
        <dbReference type="SAM" id="MobiDB-lite"/>
    </source>
</evidence>
<feature type="compositionally biased region" description="Low complexity" evidence="7">
    <location>
        <begin position="356"/>
        <end position="373"/>
    </location>
</feature>
<dbReference type="Gene3D" id="1.10.10.60">
    <property type="entry name" value="Homeodomain-like"/>
    <property type="match status" value="2"/>
</dbReference>
<dbReference type="InterPro" id="IPR051953">
    <property type="entry name" value="Plant_SW-associated_TFs"/>
</dbReference>
<feature type="domain" description="Myb-like" evidence="8">
    <location>
        <begin position="62"/>
        <end position="112"/>
    </location>
</feature>
<keyword evidence="4" id="KW-0238">DNA-binding</keyword>
<reference evidence="12" key="1">
    <citation type="journal article" date="2016" name="Proc. Natl. Acad. Sci. U.S.A.">
        <title>Chromosome-level assembly of Arabidopsis thaliana Ler reveals the extent of translocation and inversion polymorphisms.</title>
        <authorList>
            <person name="Zapata L."/>
            <person name="Ding J."/>
            <person name="Willing E.M."/>
            <person name="Hartwig B."/>
            <person name="Bezdan D."/>
            <person name="Jiao W.B."/>
            <person name="Patel V."/>
            <person name="Velikkakam James G."/>
            <person name="Koornneef M."/>
            <person name="Ossowski S."/>
            <person name="Schneeberger K."/>
        </authorList>
    </citation>
    <scope>NUCLEOTIDE SEQUENCE [LARGE SCALE GENOMIC DNA]</scope>
    <source>
        <strain evidence="12">cv. Landsberg erecta</strain>
    </source>
</reference>
<keyword evidence="2" id="KW-0677">Repeat</keyword>
<dbReference type="EMBL" id="CACRSJ010000104">
    <property type="protein sequence ID" value="VYS49917.1"/>
    <property type="molecule type" value="Genomic_DNA"/>
</dbReference>
<feature type="domain" description="Myb-like" evidence="8">
    <location>
        <begin position="9"/>
        <end position="61"/>
    </location>
</feature>
<evidence type="ECO:0000256" key="4">
    <source>
        <dbReference type="ARBA" id="ARBA00023125"/>
    </source>
</evidence>
<evidence type="ECO:0000256" key="1">
    <source>
        <dbReference type="ARBA" id="ARBA00004123"/>
    </source>
</evidence>
<dbReference type="CDD" id="cd00167">
    <property type="entry name" value="SANT"/>
    <property type="match status" value="2"/>
</dbReference>
<evidence type="ECO:0000256" key="3">
    <source>
        <dbReference type="ARBA" id="ARBA00023015"/>
    </source>
</evidence>
<evidence type="ECO:0000313" key="12">
    <source>
        <dbReference type="Proteomes" id="UP000078284"/>
    </source>
</evidence>
<reference evidence="11 13" key="3">
    <citation type="submission" date="2019-11" db="EMBL/GenBank/DDBJ databases">
        <authorList>
            <person name="Jiao W.-B."/>
            <person name="Schneeberger K."/>
        </authorList>
    </citation>
    <scope>NUCLEOTIDE SEQUENCE [LARGE SCALE GENOMIC DNA]</scope>
    <source>
        <strain evidence="13">cv. An-1</strain>
    </source>
</reference>
<name>A0A178WKR0_ARATH</name>
<evidence type="ECO:0000259" key="9">
    <source>
        <dbReference type="PROSITE" id="PS51294"/>
    </source>
</evidence>
<dbReference type="PANTHER" id="PTHR47997:SF31">
    <property type="entry name" value="MYB TRANSCRIPTION FACTOR"/>
    <property type="match status" value="1"/>
</dbReference>
<sequence>MGHHSCCNQQKVKRGLWSPEEDEKLIRYITTHGYGCWSEVPEKAGLQRCGKSCRLRWINYLRPDIRRGRFSPEEEKLIISLHGVVGNRWAHIASHLPGRTDNEIKNYWNSWIKKKIRKPHHHYSRHQPSVTTVTLNADATSIATTIDASTTTTSTIDNLHFDGFTDSPNQLNFTNHQETDIKSQETLFSHKSPLFMVDTTLPILEGMFPHNIITNNNNKNNNHDTQRGGRGNLCEQAFLTTNTEEWDMNLPQQEQREPFQVPTMASHLFNNSTNSNIETTISYNLPALIEENVDNIVPIENSNVQDGYMTSTLECLKRQDLIYDQWVDSQQCSNFFFWDNLSINMDGSSPVGNQDSSMTLGSSALSSSFPSPF</sequence>
<evidence type="ECO:0000256" key="5">
    <source>
        <dbReference type="ARBA" id="ARBA00023163"/>
    </source>
</evidence>
<dbReference type="PROSITE" id="PS50090">
    <property type="entry name" value="MYB_LIKE"/>
    <property type="match status" value="2"/>
</dbReference>
<dbReference type="PANTHER" id="PTHR47997">
    <property type="entry name" value="MYB DOMAIN PROTEIN 55"/>
    <property type="match status" value="1"/>
</dbReference>
<keyword evidence="3" id="KW-0805">Transcription regulation</keyword>
<dbReference type="GO" id="GO:0005634">
    <property type="term" value="C:nucleus"/>
    <property type="evidence" value="ECO:0007669"/>
    <property type="project" value="UniProtKB-SubCell"/>
</dbReference>
<dbReference type="Proteomes" id="UP000426265">
    <property type="component" value="Unassembled WGS sequence"/>
</dbReference>
<protein>
    <submittedName>
        <fullName evidence="10">MYB103</fullName>
    </submittedName>
</protein>
<evidence type="ECO:0000259" key="8">
    <source>
        <dbReference type="PROSITE" id="PS50090"/>
    </source>
</evidence>
<evidence type="ECO:0000256" key="6">
    <source>
        <dbReference type="ARBA" id="ARBA00023242"/>
    </source>
</evidence>
<proteinExistence type="predicted"/>
<dbReference type="Pfam" id="PF00249">
    <property type="entry name" value="Myb_DNA-binding"/>
    <property type="match status" value="2"/>
</dbReference>
<feature type="region of interest" description="Disordered" evidence="7">
    <location>
        <begin position="352"/>
        <end position="373"/>
    </location>
</feature>
<evidence type="ECO:0000313" key="10">
    <source>
        <dbReference type="EMBL" id="OAP18919.1"/>
    </source>
</evidence>
<dbReference type="InterPro" id="IPR017930">
    <property type="entry name" value="Myb_dom"/>
</dbReference>
<dbReference type="Proteomes" id="UP000078284">
    <property type="component" value="Chromosome 1"/>
</dbReference>
<dbReference type="FunFam" id="1.10.10.60:FF:000185">
    <property type="entry name" value="MYB transcription factor"/>
    <property type="match status" value="1"/>
</dbReference>
<dbReference type="PROSITE" id="PS51294">
    <property type="entry name" value="HTH_MYB"/>
    <property type="match status" value="2"/>
</dbReference>
<feature type="domain" description="HTH myb-type" evidence="9">
    <location>
        <begin position="9"/>
        <end position="61"/>
    </location>
</feature>
<evidence type="ECO:0000313" key="11">
    <source>
        <dbReference type="EMBL" id="VYS49917.1"/>
    </source>
</evidence>